<dbReference type="CDD" id="cd11326">
    <property type="entry name" value="AmyAc_Glg_debranch"/>
    <property type="match status" value="1"/>
</dbReference>
<evidence type="ECO:0000256" key="3">
    <source>
        <dbReference type="ARBA" id="ARBA00008061"/>
    </source>
</evidence>
<dbReference type="SMART" id="SM00642">
    <property type="entry name" value="Aamy"/>
    <property type="match status" value="1"/>
</dbReference>
<comment type="similarity">
    <text evidence="2 13">Belongs to the disproportionating enzyme family.</text>
</comment>
<evidence type="ECO:0000256" key="6">
    <source>
        <dbReference type="ARBA" id="ARBA00022676"/>
    </source>
</evidence>
<dbReference type="InterPro" id="IPR003385">
    <property type="entry name" value="Glyco_hydro_77"/>
</dbReference>
<sequence>MRRVDSGSPDELGLTLVAGGANFAVGSVHASAVELCLFNDIGTREIERIRLPERTGDVFHGWVADIPPGTRYGLRVHGPWDPAQGHVFNPAKLLVDPYALALDRAFVYDPVQCAHRPDGSRCGADSGPTVPRAVALDPLPVATSRRPRIPWHDTVVYELHVRGYTQEHPQVPAQLRGTCAALAHPAAIEHLVNLGVTTVELMPVVSWIDERHLVRLGLSNYWGYNPVAMLVPDPRLAPGGNAELRQAVAALQSAGIEVVLDVVLNHTGEGDADGPMLSLRGIDNATYYRAQAADPGRYVNDTGCGNTLALDRPLVLRLAIDALRHYAVACGVDGFRFDLATTLGRRPDGFDPEAPLLQAIAEDPILRDLKLIAEPWDIGPGGYQIGAFPATWGEWNDRFRDTARRFWRGDEGLAADLATRFAGSGDLFRRTWKPPSRSLNFIVAHDGFTLADLVSHERKHNAANGEDNRDGTDANHSWNHGVEGPTDDPAIRTLRARDVRNLLTNLLLARGTPMLAMGDESGRTQQGNNNAYAQDSRLTWLDWSCAEQGLQAFTRHLIALRREHRALREDHWLEGLPCDEGGIPDIEWRMPDGRPMTPDAWADGRTRILIAALHTPAAGAQAEDRVLIAFNASGDSLAIVLPEPRSARAWRLKLDTARDFTSDEEDGVGATIEIAPRSVVLAAEVAVTAARSPVRELDLSLLARLATAAGIGAQWWDVGGTLHEVSVDTKRSLLGAMGLAVANTDDVRSHLSWFATTQQRRRLPAAAVITAEAPARLAIPLTTAERKPHSGLILATADGMTRELLPIGASVERNVVTSVDGLRLVRALYPLPALPAGRHRLYDPDHPEVNCTLIATPRCCHWPAALAAGGRRFGIAAQLYALRRAGDCGIGDFTTLTELAIDTAAAGAATIGLNPLHALFPADRKRASPYYPSDRRFLEPLAIDVTAIPEIEASETARRLLASHAGAIATLREQRLVDYVGVGRVKDAILHACHEAFERRDPADPRVREFDAFVAAGGTALRDFAVFTALSETRAGAPWSRWPAELRQPDSAAVWAFASEHVAHVRFQYYLQWIADSQLASAAERAHTAGLALGFYRDLAVGAAPDGGEAWSHQSLLARGATVGAPPDAFAPAGQNWGLPPAVPHALKSSAYTAPAALFAANMRHAGGLRIDHVMGLQRLFWIPEGAPAAEGAYVHYPVDDLFGVLAEESARARCFVVGEDLGTVPEGFRERLDAAAILSYKVLRFERDGEHFLPPSRYPMRAAACTSTHDLPTIRGWWSGTDIAERERLGQLDAAAAQQSMEERRRELDALRSAIEAQDGRPLDDEPGDEGAAVVAAAHRYVAATPSALVLLQADDLAGEIDAINLPGTDRERPNWRRKVWALASSLWQGAIGRAARRDLAASGRSESSEN</sequence>
<dbReference type="InterPro" id="IPR014756">
    <property type="entry name" value="Ig_E-set"/>
</dbReference>
<keyword evidence="9 13" id="KW-0119">Carbohydrate metabolism</keyword>
<evidence type="ECO:0000313" key="17">
    <source>
        <dbReference type="EMBL" id="MBK6973291.1"/>
    </source>
</evidence>
<dbReference type="GO" id="GO:0004134">
    <property type="term" value="F:4-alpha-glucanotransferase activity"/>
    <property type="evidence" value="ECO:0007669"/>
    <property type="project" value="UniProtKB-EC"/>
</dbReference>
<evidence type="ECO:0000256" key="10">
    <source>
        <dbReference type="ARBA" id="ARBA00023295"/>
    </source>
</evidence>
<accession>A0A9D7DYT0</accession>
<keyword evidence="7 13" id="KW-0808">Transferase</keyword>
<evidence type="ECO:0000256" key="8">
    <source>
        <dbReference type="ARBA" id="ARBA00022801"/>
    </source>
</evidence>
<feature type="domain" description="Glycosyl hydrolase family 13 catalytic" evidence="16">
    <location>
        <begin position="158"/>
        <end position="561"/>
    </location>
</feature>
<keyword evidence="14" id="KW-0175">Coiled coil</keyword>
<evidence type="ECO:0000313" key="18">
    <source>
        <dbReference type="Proteomes" id="UP000807785"/>
    </source>
</evidence>
<feature type="region of interest" description="Disordered" evidence="15">
    <location>
        <begin position="460"/>
        <end position="491"/>
    </location>
</feature>
<dbReference type="InterPro" id="IPR044505">
    <property type="entry name" value="GlgX_Isoamylase_N_E_set"/>
</dbReference>
<evidence type="ECO:0000259" key="16">
    <source>
        <dbReference type="SMART" id="SM00642"/>
    </source>
</evidence>
<dbReference type="CDD" id="cd02856">
    <property type="entry name" value="E_set_GDE_Isoamylase_N"/>
    <property type="match status" value="1"/>
</dbReference>
<dbReference type="PANTHER" id="PTHR43002">
    <property type="entry name" value="GLYCOGEN DEBRANCHING ENZYME"/>
    <property type="match status" value="1"/>
</dbReference>
<evidence type="ECO:0000256" key="4">
    <source>
        <dbReference type="ARBA" id="ARBA00012560"/>
    </source>
</evidence>
<feature type="coiled-coil region" evidence="14">
    <location>
        <begin position="1295"/>
        <end position="1322"/>
    </location>
</feature>
<dbReference type="Proteomes" id="UP000807785">
    <property type="component" value="Unassembled WGS sequence"/>
</dbReference>
<evidence type="ECO:0000256" key="7">
    <source>
        <dbReference type="ARBA" id="ARBA00022679"/>
    </source>
</evidence>
<evidence type="ECO:0000256" key="14">
    <source>
        <dbReference type="SAM" id="Coils"/>
    </source>
</evidence>
<comment type="similarity">
    <text evidence="3">Belongs to the glycosyl hydrolase 13 family.</text>
</comment>
<dbReference type="Pfam" id="PF02446">
    <property type="entry name" value="Glyco_hydro_77"/>
    <property type="match status" value="1"/>
</dbReference>
<dbReference type="InterPro" id="IPR013783">
    <property type="entry name" value="Ig-like_fold"/>
</dbReference>
<dbReference type="NCBIfam" id="TIGR00217">
    <property type="entry name" value="malQ"/>
    <property type="match status" value="1"/>
</dbReference>
<gene>
    <name evidence="17" type="primary">glgX</name>
    <name evidence="17" type="ORF">IPH26_10240</name>
</gene>
<dbReference type="InterPro" id="IPR006047">
    <property type="entry name" value="GH13_cat_dom"/>
</dbReference>
<dbReference type="Pfam" id="PF02922">
    <property type="entry name" value="CBM_48"/>
    <property type="match status" value="1"/>
</dbReference>
<evidence type="ECO:0000256" key="15">
    <source>
        <dbReference type="SAM" id="MobiDB-lite"/>
    </source>
</evidence>
<dbReference type="SUPFAM" id="SSF51011">
    <property type="entry name" value="Glycosyl hydrolase domain"/>
    <property type="match status" value="1"/>
</dbReference>
<organism evidence="17 18">
    <name type="scientific">Candidatus Methylophosphatis roskildensis</name>
    <dbReference type="NCBI Taxonomy" id="2899263"/>
    <lineage>
        <taxon>Bacteria</taxon>
        <taxon>Pseudomonadati</taxon>
        <taxon>Pseudomonadota</taxon>
        <taxon>Betaproteobacteria</taxon>
        <taxon>Nitrosomonadales</taxon>
        <taxon>Sterolibacteriaceae</taxon>
        <taxon>Candidatus Methylophosphatis</taxon>
    </lineage>
</organism>
<comment type="caution">
    <text evidence="17">The sequence shown here is derived from an EMBL/GenBank/DDBJ whole genome shotgun (WGS) entry which is preliminary data.</text>
</comment>
<dbReference type="EMBL" id="JADJEV010000003">
    <property type="protein sequence ID" value="MBK6973291.1"/>
    <property type="molecule type" value="Genomic_DNA"/>
</dbReference>
<keyword evidence="10" id="KW-0326">Glycosidase</keyword>
<dbReference type="GO" id="GO:0004135">
    <property type="term" value="F:amylo-alpha-1,6-glucosidase activity"/>
    <property type="evidence" value="ECO:0007669"/>
    <property type="project" value="InterPro"/>
</dbReference>
<dbReference type="InterPro" id="IPR011837">
    <property type="entry name" value="Glycogen_debranch_GlgX"/>
</dbReference>
<dbReference type="Gene3D" id="2.60.40.1180">
    <property type="entry name" value="Golgi alpha-mannosidase II"/>
    <property type="match status" value="1"/>
</dbReference>
<reference evidence="17" key="1">
    <citation type="submission" date="2020-10" db="EMBL/GenBank/DDBJ databases">
        <title>Connecting structure to function with the recovery of over 1000 high-quality activated sludge metagenome-assembled genomes encoding full-length rRNA genes using long-read sequencing.</title>
        <authorList>
            <person name="Singleton C.M."/>
            <person name="Petriglieri F."/>
            <person name="Kristensen J.M."/>
            <person name="Kirkegaard R.H."/>
            <person name="Michaelsen T.Y."/>
            <person name="Andersen M.H."/>
            <person name="Karst S.M."/>
            <person name="Dueholm M.S."/>
            <person name="Nielsen P.H."/>
            <person name="Albertsen M."/>
        </authorList>
    </citation>
    <scope>NUCLEOTIDE SEQUENCE</scope>
    <source>
        <strain evidence="17">Bjer_18-Q3-R1-45_BAT3C.347</strain>
    </source>
</reference>
<name>A0A9D7DYT0_9PROT</name>
<protein>
    <recommendedName>
        <fullName evidence="5 13">4-alpha-glucanotransferase</fullName>
        <ecNumber evidence="4 13">2.4.1.25</ecNumber>
    </recommendedName>
    <alternativeName>
        <fullName evidence="11 13">Amylomaltase</fullName>
    </alternativeName>
    <alternativeName>
        <fullName evidence="12 13">Disproportionating enzyme</fullName>
    </alternativeName>
</protein>
<dbReference type="SUPFAM" id="SSF51445">
    <property type="entry name" value="(Trans)glycosidases"/>
    <property type="match status" value="2"/>
</dbReference>
<dbReference type="GO" id="GO:0005980">
    <property type="term" value="P:glycogen catabolic process"/>
    <property type="evidence" value="ECO:0007669"/>
    <property type="project" value="InterPro"/>
</dbReference>
<keyword evidence="6 13" id="KW-0328">Glycosyltransferase</keyword>
<dbReference type="EC" id="2.4.1.25" evidence="4 13"/>
<comment type="catalytic activity">
    <reaction evidence="1 13">
        <text>Transfers a segment of a (1-&gt;4)-alpha-D-glucan to a new position in an acceptor, which may be glucose or a (1-&gt;4)-alpha-D-glucan.</text>
        <dbReference type="EC" id="2.4.1.25"/>
    </reaction>
</comment>
<dbReference type="SUPFAM" id="SSF81296">
    <property type="entry name" value="E set domains"/>
    <property type="match status" value="1"/>
</dbReference>
<dbReference type="Gene3D" id="2.60.40.10">
    <property type="entry name" value="Immunoglobulins"/>
    <property type="match status" value="1"/>
</dbReference>
<evidence type="ECO:0000256" key="5">
    <source>
        <dbReference type="ARBA" id="ARBA00020295"/>
    </source>
</evidence>
<dbReference type="NCBIfam" id="TIGR02100">
    <property type="entry name" value="glgX_debranch"/>
    <property type="match status" value="1"/>
</dbReference>
<evidence type="ECO:0000256" key="1">
    <source>
        <dbReference type="ARBA" id="ARBA00000439"/>
    </source>
</evidence>
<dbReference type="InterPro" id="IPR004193">
    <property type="entry name" value="Glyco_hydro_13_N"/>
</dbReference>
<evidence type="ECO:0000256" key="12">
    <source>
        <dbReference type="ARBA" id="ARBA00031501"/>
    </source>
</evidence>
<proteinExistence type="inferred from homology"/>
<evidence type="ECO:0000256" key="9">
    <source>
        <dbReference type="ARBA" id="ARBA00023277"/>
    </source>
</evidence>
<keyword evidence="8" id="KW-0378">Hydrolase</keyword>
<dbReference type="InterPro" id="IPR013780">
    <property type="entry name" value="Glyco_hydro_b"/>
</dbReference>
<dbReference type="Gene3D" id="3.20.20.80">
    <property type="entry name" value="Glycosidases"/>
    <property type="match status" value="2"/>
</dbReference>
<evidence type="ECO:0000256" key="13">
    <source>
        <dbReference type="RuleBase" id="RU361207"/>
    </source>
</evidence>
<evidence type="ECO:0000256" key="2">
    <source>
        <dbReference type="ARBA" id="ARBA00005684"/>
    </source>
</evidence>
<dbReference type="InterPro" id="IPR017853">
    <property type="entry name" value="GH"/>
</dbReference>
<evidence type="ECO:0000256" key="11">
    <source>
        <dbReference type="ARBA" id="ARBA00031423"/>
    </source>
</evidence>